<accession>A0AA38G189</accession>
<dbReference type="Proteomes" id="UP000824469">
    <property type="component" value="Unassembled WGS sequence"/>
</dbReference>
<dbReference type="GO" id="GO:0031145">
    <property type="term" value="P:anaphase-promoting complex-dependent catabolic process"/>
    <property type="evidence" value="ECO:0007669"/>
    <property type="project" value="TreeGrafter"/>
</dbReference>
<dbReference type="GO" id="GO:0045842">
    <property type="term" value="P:positive regulation of mitotic metaphase/anaphase transition"/>
    <property type="evidence" value="ECO:0007669"/>
    <property type="project" value="TreeGrafter"/>
</dbReference>
<dbReference type="EMBL" id="JAHRHJ020000005">
    <property type="protein sequence ID" value="KAH9314552.1"/>
    <property type="molecule type" value="Genomic_DNA"/>
</dbReference>
<dbReference type="OMA" id="TEMQSEW"/>
<keyword evidence="4" id="KW-0131">Cell cycle</keyword>
<keyword evidence="1" id="KW-0132">Cell division</keyword>
<organism evidence="5 6">
    <name type="scientific">Taxus chinensis</name>
    <name type="common">Chinese yew</name>
    <name type="synonym">Taxus wallichiana var. chinensis</name>
    <dbReference type="NCBI Taxonomy" id="29808"/>
    <lineage>
        <taxon>Eukaryota</taxon>
        <taxon>Viridiplantae</taxon>
        <taxon>Streptophyta</taxon>
        <taxon>Embryophyta</taxon>
        <taxon>Tracheophyta</taxon>
        <taxon>Spermatophyta</taxon>
        <taxon>Pinopsida</taxon>
        <taxon>Pinidae</taxon>
        <taxon>Conifers II</taxon>
        <taxon>Cupressales</taxon>
        <taxon>Taxaceae</taxon>
        <taxon>Taxus</taxon>
    </lineage>
</organism>
<dbReference type="GO" id="GO:0005680">
    <property type="term" value="C:anaphase-promoting complex"/>
    <property type="evidence" value="ECO:0007669"/>
    <property type="project" value="InterPro"/>
</dbReference>
<name>A0AA38G189_TAXCH</name>
<dbReference type="InterPro" id="IPR037679">
    <property type="entry name" value="Apc5"/>
</dbReference>
<evidence type="ECO:0000256" key="3">
    <source>
        <dbReference type="ARBA" id="ARBA00022786"/>
    </source>
</evidence>
<dbReference type="PANTHER" id="PTHR12830">
    <property type="entry name" value="ANAPHASE-PROMOTING COMPLEX SUBUNIT 5"/>
    <property type="match status" value="1"/>
</dbReference>
<dbReference type="GO" id="GO:0051301">
    <property type="term" value="P:cell division"/>
    <property type="evidence" value="ECO:0007669"/>
    <property type="project" value="UniProtKB-KW"/>
</dbReference>
<evidence type="ECO:0000256" key="4">
    <source>
        <dbReference type="ARBA" id="ARBA00023306"/>
    </source>
</evidence>
<gene>
    <name evidence="5" type="ORF">KI387_023179</name>
</gene>
<protein>
    <recommendedName>
        <fullName evidence="7">Anaphase-promoting complex subunit 5</fullName>
    </recommendedName>
</protein>
<evidence type="ECO:0008006" key="7">
    <source>
        <dbReference type="Google" id="ProtNLM"/>
    </source>
</evidence>
<feature type="non-terminal residue" evidence="5">
    <location>
        <position position="1"/>
    </location>
</feature>
<keyword evidence="6" id="KW-1185">Reference proteome</keyword>
<dbReference type="AlphaFoldDB" id="A0AA38G189"/>
<evidence type="ECO:0000313" key="6">
    <source>
        <dbReference type="Proteomes" id="UP000824469"/>
    </source>
</evidence>
<feature type="non-terminal residue" evidence="5">
    <location>
        <position position="262"/>
    </location>
</feature>
<comment type="caution">
    <text evidence="5">The sequence shown here is derived from an EMBL/GenBank/DDBJ whole genome shotgun (WGS) entry which is preliminary data.</text>
</comment>
<reference evidence="5 6" key="1">
    <citation type="journal article" date="2021" name="Nat. Plants">
        <title>The Taxus genome provides insights into paclitaxel biosynthesis.</title>
        <authorList>
            <person name="Xiong X."/>
            <person name="Gou J."/>
            <person name="Liao Q."/>
            <person name="Li Y."/>
            <person name="Zhou Q."/>
            <person name="Bi G."/>
            <person name="Li C."/>
            <person name="Du R."/>
            <person name="Wang X."/>
            <person name="Sun T."/>
            <person name="Guo L."/>
            <person name="Liang H."/>
            <person name="Lu P."/>
            <person name="Wu Y."/>
            <person name="Zhang Z."/>
            <person name="Ro D.K."/>
            <person name="Shang Y."/>
            <person name="Huang S."/>
            <person name="Yan J."/>
        </authorList>
    </citation>
    <scope>NUCLEOTIDE SEQUENCE [LARGE SCALE GENOMIC DNA]</scope>
    <source>
        <strain evidence="5">Ta-2019</strain>
    </source>
</reference>
<dbReference type="GO" id="GO:0070979">
    <property type="term" value="P:protein K11-linked ubiquitination"/>
    <property type="evidence" value="ECO:0007669"/>
    <property type="project" value="TreeGrafter"/>
</dbReference>
<dbReference type="PANTHER" id="PTHR12830:SF9">
    <property type="entry name" value="ANAPHASE-PROMOTING COMPLEX SUBUNIT 5"/>
    <property type="match status" value="1"/>
</dbReference>
<keyword evidence="3" id="KW-0833">Ubl conjugation pathway</keyword>
<proteinExistence type="predicted"/>
<sequence length="262" mass="28804">ISFFSEAFAALDLAEKRFSMVTKYRVQLLKLHDRALHRSYGSGELKLAHLVCNQLGALASPLSGVDMDLKVEASLRHVRTLLAAEQFSEATSVAHLLFCMCYKFNMQVESASVLLLLAEIYKESGNAIFGLPYVLASLSLCQSFNLDLLQATALLTLAELWLHLGVGHAKHALALLYQSLPIILGHGGLELRAGANLAIAKCHLAILDFSGWFLLSVNKFNCIILQMHILILTMPTSLTVSAEPDTVLDPLWQAAKEFKVLE</sequence>
<evidence type="ECO:0000313" key="5">
    <source>
        <dbReference type="EMBL" id="KAH9314552.1"/>
    </source>
</evidence>
<keyword evidence="2" id="KW-0498">Mitosis</keyword>
<evidence type="ECO:0000256" key="2">
    <source>
        <dbReference type="ARBA" id="ARBA00022776"/>
    </source>
</evidence>
<evidence type="ECO:0000256" key="1">
    <source>
        <dbReference type="ARBA" id="ARBA00022618"/>
    </source>
</evidence>